<name>A0A368YFC9_9HYPH</name>
<protein>
    <submittedName>
        <fullName evidence="1">Uncharacterized protein</fullName>
    </submittedName>
</protein>
<dbReference type="RefSeq" id="WP_114432324.1">
    <property type="nucleotide sequence ID" value="NZ_QPJM01000020.1"/>
</dbReference>
<comment type="caution">
    <text evidence="1">The sequence shown here is derived from an EMBL/GenBank/DDBJ whole genome shotgun (WGS) entry which is preliminary data.</text>
</comment>
<sequence length="220" mass="25201">MTTIKDVRDAVRPLIERRNDLISTGRFVFIKPVQHLLRGFYIGSSIDPSVFVPNISVQLLVPKTEIRALGWGLRFRQAHYGEYIRKYGWTMSKPDIIAQMLDIIEGALPELYAIASLDDYFAFLSAMTVPEVSSTTIELFEVLIPAMKGEFDIALSFLQKNRSVAEHVDRLSPEFYPALLAGDRAEIARILHEWEAITVKTYKIEKIWERTPFPLELRDG</sequence>
<dbReference type="Proteomes" id="UP000253324">
    <property type="component" value="Unassembled WGS sequence"/>
</dbReference>
<organism evidence="1 2">
    <name type="scientific">Phyllobacterium bourgognense</name>
    <dbReference type="NCBI Taxonomy" id="314236"/>
    <lineage>
        <taxon>Bacteria</taxon>
        <taxon>Pseudomonadati</taxon>
        <taxon>Pseudomonadota</taxon>
        <taxon>Alphaproteobacteria</taxon>
        <taxon>Hyphomicrobiales</taxon>
        <taxon>Phyllobacteriaceae</taxon>
        <taxon>Phyllobacterium</taxon>
    </lineage>
</organism>
<gene>
    <name evidence="1" type="ORF">C7476_1209</name>
</gene>
<keyword evidence="2" id="KW-1185">Reference proteome</keyword>
<reference evidence="1 2" key="1">
    <citation type="submission" date="2018-07" db="EMBL/GenBank/DDBJ databases">
        <title>Genomic Encyclopedia of Type Strains, Phase III (KMG-III): the genomes of soil and plant-associated and newly described type strains.</title>
        <authorList>
            <person name="Whitman W."/>
        </authorList>
    </citation>
    <scope>NUCLEOTIDE SEQUENCE [LARGE SCALE GENOMIC DNA]</scope>
    <source>
        <strain evidence="1 2">31-25a</strain>
    </source>
</reference>
<dbReference type="EMBL" id="QPJM01000020">
    <property type="protein sequence ID" value="RCW78951.1"/>
    <property type="molecule type" value="Genomic_DNA"/>
</dbReference>
<evidence type="ECO:0000313" key="2">
    <source>
        <dbReference type="Proteomes" id="UP000253324"/>
    </source>
</evidence>
<accession>A0A368YFC9</accession>
<dbReference type="AlphaFoldDB" id="A0A368YFC9"/>
<evidence type="ECO:0000313" key="1">
    <source>
        <dbReference type="EMBL" id="RCW78951.1"/>
    </source>
</evidence>
<dbReference type="OrthoDB" id="8146150at2"/>
<proteinExistence type="predicted"/>